<comment type="caution">
    <text evidence="3">The sequence shown here is derived from an EMBL/GenBank/DDBJ whole genome shotgun (WGS) entry which is preliminary data.</text>
</comment>
<organism evidence="3 4">
    <name type="scientific">Micromonospora radicis</name>
    <dbReference type="NCBI Taxonomy" id="1894971"/>
    <lineage>
        <taxon>Bacteria</taxon>
        <taxon>Bacillati</taxon>
        <taxon>Actinomycetota</taxon>
        <taxon>Actinomycetes</taxon>
        <taxon>Micromonosporales</taxon>
        <taxon>Micromonosporaceae</taxon>
        <taxon>Micromonospora</taxon>
    </lineage>
</organism>
<dbReference type="OrthoDB" id="3373390at2"/>
<dbReference type="EMBL" id="QXEC01000020">
    <property type="protein sequence ID" value="RIV36439.1"/>
    <property type="molecule type" value="Genomic_DNA"/>
</dbReference>
<accession>A0A418MRI6</accession>
<name>A0A418MRI6_9ACTN</name>
<feature type="region of interest" description="Disordered" evidence="1">
    <location>
        <begin position="107"/>
        <end position="146"/>
    </location>
</feature>
<keyword evidence="2" id="KW-0472">Membrane</keyword>
<keyword evidence="2" id="KW-1133">Transmembrane helix</keyword>
<evidence type="ECO:0000256" key="1">
    <source>
        <dbReference type="SAM" id="MobiDB-lite"/>
    </source>
</evidence>
<keyword evidence="2" id="KW-0812">Transmembrane</keyword>
<evidence type="ECO:0000313" key="4">
    <source>
        <dbReference type="Proteomes" id="UP000283832"/>
    </source>
</evidence>
<dbReference type="AlphaFoldDB" id="A0A418MRI6"/>
<feature type="region of interest" description="Disordered" evidence="1">
    <location>
        <begin position="1"/>
        <end position="43"/>
    </location>
</feature>
<gene>
    <name evidence="3" type="ORF">D2L64_19570</name>
</gene>
<keyword evidence="4" id="KW-1185">Reference proteome</keyword>
<evidence type="ECO:0000313" key="3">
    <source>
        <dbReference type="EMBL" id="RIV36439.1"/>
    </source>
</evidence>
<evidence type="ECO:0000256" key="2">
    <source>
        <dbReference type="SAM" id="Phobius"/>
    </source>
</evidence>
<dbReference type="RefSeq" id="WP_119578729.1">
    <property type="nucleotide sequence ID" value="NZ_QXEC01000020.1"/>
</dbReference>
<evidence type="ECO:0008006" key="5">
    <source>
        <dbReference type="Google" id="ProtNLM"/>
    </source>
</evidence>
<feature type="transmembrane region" description="Helical" evidence="2">
    <location>
        <begin position="81"/>
        <end position="101"/>
    </location>
</feature>
<dbReference type="Proteomes" id="UP000283832">
    <property type="component" value="Unassembled WGS sequence"/>
</dbReference>
<protein>
    <recommendedName>
        <fullName evidence="5">Flagellar basal body protein FliL</fullName>
    </recommendedName>
</protein>
<proteinExistence type="predicted"/>
<reference evidence="3 4" key="1">
    <citation type="submission" date="2018-08" db="EMBL/GenBank/DDBJ databases">
        <title>Jishengella sp. nov., isolated from a root of Azadirachta indica A. Juss. var. siamensis Valenton.</title>
        <authorList>
            <person name="Kuncharoen N."/>
            <person name="Tanasupawat S."/>
            <person name="Kudo T."/>
            <person name="Ohkuma M."/>
        </authorList>
    </citation>
    <scope>NUCLEOTIDE SEQUENCE [LARGE SCALE GENOMIC DNA]</scope>
    <source>
        <strain evidence="3 4">AZ1-13</strain>
    </source>
</reference>
<sequence length="225" mass="23968">MANYGPPGGGPQPWREPRPGEVPGRGQVYGSGQPAAEAGYGRYPQDVRSYSAYQDDDTAVAAYAGQPEPPTRRKRGRGPMIAVLGAVLVLAVGGTTAFYLLGQDDQTPTPVAAPTDDPAVPAGDPEEPDEEPAPGAPAANSSTDPRFVQQGQCVRNDAPTGGKAKLVISECGPKAYEVLRRFDGKTSGERDAESKCARVDGYTNWYFYDSELDSLDFVLCLKQRD</sequence>
<feature type="compositionally biased region" description="Low complexity" evidence="1">
    <location>
        <begin position="107"/>
        <end position="123"/>
    </location>
</feature>